<dbReference type="AlphaFoldDB" id="A0A1G9DG49"/>
<reference evidence="1 2" key="1">
    <citation type="submission" date="2016-10" db="EMBL/GenBank/DDBJ databases">
        <authorList>
            <person name="de Groot N.N."/>
        </authorList>
    </citation>
    <scope>NUCLEOTIDE SEQUENCE [LARGE SCALE GENOMIC DNA]</scope>
    <source>
        <strain evidence="1 2">CGMCC 1.10076</strain>
    </source>
</reference>
<proteinExistence type="predicted"/>
<protein>
    <submittedName>
        <fullName evidence="1">Uncharacterized protein</fullName>
    </submittedName>
</protein>
<name>A0A1G9DG49_9FLAO</name>
<sequence length="138" mass="16515">MKTSLLFFSVFTFLFANKRNGIFIENFSIGKHDFSLYKEEKFLHDDNLNAEFFVVYAKNKKQSLCSSFLKTIRNDTVFKKGNYTLERNRLIFKEFNFYKHENESDSIIKIFHPDKKGNLKLVEVLNYKNGIVNQRKYQ</sequence>
<dbReference type="Proteomes" id="UP000199580">
    <property type="component" value="Unassembled WGS sequence"/>
</dbReference>
<dbReference type="RefSeq" id="WP_091399446.1">
    <property type="nucleotide sequence ID" value="NZ_BKAI01000045.1"/>
</dbReference>
<organism evidence="1 2">
    <name type="scientific">Flavobacterium noncentrifugens</name>
    <dbReference type="NCBI Taxonomy" id="1128970"/>
    <lineage>
        <taxon>Bacteria</taxon>
        <taxon>Pseudomonadati</taxon>
        <taxon>Bacteroidota</taxon>
        <taxon>Flavobacteriia</taxon>
        <taxon>Flavobacteriales</taxon>
        <taxon>Flavobacteriaceae</taxon>
        <taxon>Flavobacterium</taxon>
    </lineage>
</organism>
<gene>
    <name evidence="1" type="ORF">SAMN04487935_3811</name>
</gene>
<dbReference type="STRING" id="1128970.SAMN04487935_3811"/>
<accession>A0A1G9DG49</accession>
<dbReference type="EMBL" id="FNEZ01000011">
    <property type="protein sequence ID" value="SDK62839.1"/>
    <property type="molecule type" value="Genomic_DNA"/>
</dbReference>
<dbReference type="OrthoDB" id="893687at2"/>
<evidence type="ECO:0000313" key="2">
    <source>
        <dbReference type="Proteomes" id="UP000199580"/>
    </source>
</evidence>
<evidence type="ECO:0000313" key="1">
    <source>
        <dbReference type="EMBL" id="SDK62839.1"/>
    </source>
</evidence>
<keyword evidence="2" id="KW-1185">Reference proteome</keyword>